<name>A0AB34G281_9HYPO</name>
<keyword evidence="1" id="KW-0472">Membrane</keyword>
<evidence type="ECO:0000313" key="2">
    <source>
        <dbReference type="EMBL" id="KAJ6445505.1"/>
    </source>
</evidence>
<dbReference type="EMBL" id="JAQHRD010000001">
    <property type="protein sequence ID" value="KAJ6445505.1"/>
    <property type="molecule type" value="Genomic_DNA"/>
</dbReference>
<gene>
    <name evidence="2" type="ORF">O9K51_00266</name>
</gene>
<protein>
    <submittedName>
        <fullName evidence="2">Fructose-bisphosphate aldolase</fullName>
    </submittedName>
</protein>
<dbReference type="AlphaFoldDB" id="A0AB34G281"/>
<comment type="caution">
    <text evidence="2">The sequence shown here is derived from an EMBL/GenBank/DDBJ whole genome shotgun (WGS) entry which is preliminary data.</text>
</comment>
<reference evidence="2" key="1">
    <citation type="submission" date="2023-01" db="EMBL/GenBank/DDBJ databases">
        <title>The growth and conidiation of Purpureocillium lavendulum are regulated by nitrogen source and histone H3K14 acetylation.</title>
        <authorList>
            <person name="Tang P."/>
            <person name="Han J."/>
            <person name="Zhang C."/>
            <person name="Tang P."/>
            <person name="Qi F."/>
            <person name="Zhang K."/>
            <person name="Liang L."/>
        </authorList>
    </citation>
    <scope>NUCLEOTIDE SEQUENCE</scope>
    <source>
        <strain evidence="2">YMF1.00683</strain>
    </source>
</reference>
<feature type="transmembrane region" description="Helical" evidence="1">
    <location>
        <begin position="32"/>
        <end position="50"/>
    </location>
</feature>
<proteinExistence type="predicted"/>
<dbReference type="Proteomes" id="UP001163105">
    <property type="component" value="Unassembled WGS sequence"/>
</dbReference>
<organism evidence="2 3">
    <name type="scientific">Purpureocillium lavendulum</name>
    <dbReference type="NCBI Taxonomy" id="1247861"/>
    <lineage>
        <taxon>Eukaryota</taxon>
        <taxon>Fungi</taxon>
        <taxon>Dikarya</taxon>
        <taxon>Ascomycota</taxon>
        <taxon>Pezizomycotina</taxon>
        <taxon>Sordariomycetes</taxon>
        <taxon>Hypocreomycetidae</taxon>
        <taxon>Hypocreales</taxon>
        <taxon>Ophiocordycipitaceae</taxon>
        <taxon>Purpureocillium</taxon>
    </lineage>
</organism>
<keyword evidence="3" id="KW-1185">Reference proteome</keyword>
<keyword evidence="1" id="KW-1133">Transmembrane helix</keyword>
<accession>A0AB34G281</accession>
<sequence>MYRGPRSFSTSARVHPSFLPHLRHSRHMSFRWLKPIIAVSVAGFAVKAYVDAAGRRRAAQMLAAERDAAERLRRDNALLDVYGDRSSLEALEKAVEFYEKRR</sequence>
<evidence type="ECO:0000313" key="3">
    <source>
        <dbReference type="Proteomes" id="UP001163105"/>
    </source>
</evidence>
<keyword evidence="1" id="KW-0812">Transmembrane</keyword>
<evidence type="ECO:0000256" key="1">
    <source>
        <dbReference type="SAM" id="Phobius"/>
    </source>
</evidence>